<keyword evidence="2" id="KW-1185">Reference proteome</keyword>
<accession>F2KMZ5</accession>
<organism evidence="1 2">
    <name type="scientific">Archaeoglobus veneficus (strain DSM 11195 / SNP6)</name>
    <dbReference type="NCBI Taxonomy" id="693661"/>
    <lineage>
        <taxon>Archaea</taxon>
        <taxon>Methanobacteriati</taxon>
        <taxon>Methanobacteriota</taxon>
        <taxon>Archaeoglobi</taxon>
        <taxon>Archaeoglobales</taxon>
        <taxon>Archaeoglobaceae</taxon>
        <taxon>Archaeoglobus</taxon>
    </lineage>
</organism>
<dbReference type="HOGENOM" id="CLU_2313635_0_0_2"/>
<protein>
    <submittedName>
        <fullName evidence="1">Uncharacterized protein</fullName>
    </submittedName>
</protein>
<evidence type="ECO:0000313" key="2">
    <source>
        <dbReference type="Proteomes" id="UP000008136"/>
    </source>
</evidence>
<reference evidence="1 2" key="1">
    <citation type="submission" date="2011-03" db="EMBL/GenBank/DDBJ databases">
        <title>The complete genome of Archaeoglobus veneficus SNP6.</title>
        <authorList>
            <consortium name="US DOE Joint Genome Institute (JGI-PGF)"/>
            <person name="Lucas S."/>
            <person name="Copeland A."/>
            <person name="Lapidus A."/>
            <person name="Bruce D."/>
            <person name="Goodwin L."/>
            <person name="Pitluck S."/>
            <person name="Kyrpides N."/>
            <person name="Mavromatis K."/>
            <person name="Pagani I."/>
            <person name="Ivanova N."/>
            <person name="Mikhailova N."/>
            <person name="Lu M."/>
            <person name="Detter J.C."/>
            <person name="Tapia R."/>
            <person name="Han C."/>
            <person name="Land M."/>
            <person name="Hauser L."/>
            <person name="Markowitz V."/>
            <person name="Cheng J.-F."/>
            <person name="Hugenholtz P."/>
            <person name="Woyke T."/>
            <person name="Wu D."/>
            <person name="Spring S."/>
            <person name="Brambilla E."/>
            <person name="Klenk H.-P."/>
            <person name="Eisen J.A."/>
        </authorList>
    </citation>
    <scope>NUCLEOTIDE SEQUENCE [LARGE SCALE GENOMIC DNA]</scope>
    <source>
        <strain>SNP6</strain>
    </source>
</reference>
<dbReference type="GeneID" id="10394385"/>
<dbReference type="AlphaFoldDB" id="F2KMZ5"/>
<evidence type="ECO:0000313" key="1">
    <source>
        <dbReference type="EMBL" id="AEA47271.1"/>
    </source>
</evidence>
<name>F2KMZ5_ARCVS</name>
<proteinExistence type="predicted"/>
<dbReference type="EMBL" id="CP002588">
    <property type="protein sequence ID" value="AEA47271.1"/>
    <property type="molecule type" value="Genomic_DNA"/>
</dbReference>
<dbReference type="RefSeq" id="WP_013683933.1">
    <property type="nucleotide sequence ID" value="NC_015320.1"/>
</dbReference>
<dbReference type="KEGG" id="ave:Arcve_1264"/>
<gene>
    <name evidence="1" type="ordered locus">Arcve_1264</name>
</gene>
<dbReference type="Proteomes" id="UP000008136">
    <property type="component" value="Chromosome"/>
</dbReference>
<sequence>MNSLLIKRDCGMEKCMLAARLANMLGDVVWASSSFTPYVLEAMGVHPRAVVGKRRGEASNVLNLNELISKELEKVLMSAFSGGDECPPSFLPPTRDTNL</sequence>
<dbReference type="STRING" id="693661.Arcve_1264"/>